<dbReference type="Proteomes" id="UP000252770">
    <property type="component" value="Unassembled WGS sequence"/>
</dbReference>
<evidence type="ECO:0000313" key="1">
    <source>
        <dbReference type="EMBL" id="RCK71481.1"/>
    </source>
</evidence>
<keyword evidence="2" id="KW-1185">Reference proteome</keyword>
<proteinExistence type="predicted"/>
<name>A0A367Z2M2_9ACTN</name>
<accession>A0A367Z2M2</accession>
<evidence type="ECO:0000313" key="2">
    <source>
        <dbReference type="Proteomes" id="UP000252770"/>
    </source>
</evidence>
<reference evidence="1 2" key="1">
    <citation type="submission" date="2018-07" db="EMBL/GenBank/DDBJ databases">
        <title>Desertimonas flava gen. nov. sp. nov.</title>
        <authorList>
            <person name="Liu S."/>
        </authorList>
    </citation>
    <scope>NUCLEOTIDE SEQUENCE [LARGE SCALE GENOMIC DNA]</scope>
    <source>
        <strain evidence="1 2">16Sb5-5</strain>
    </source>
</reference>
<protein>
    <submittedName>
        <fullName evidence="1">Uncharacterized protein</fullName>
    </submittedName>
</protein>
<dbReference type="InterPro" id="IPR036388">
    <property type="entry name" value="WH-like_DNA-bd_sf"/>
</dbReference>
<comment type="caution">
    <text evidence="1">The sequence shown here is derived from an EMBL/GenBank/DDBJ whole genome shotgun (WGS) entry which is preliminary data.</text>
</comment>
<dbReference type="EMBL" id="QOUI01000001">
    <property type="protein sequence ID" value="RCK71481.1"/>
    <property type="molecule type" value="Genomic_DNA"/>
</dbReference>
<gene>
    <name evidence="1" type="ORF">DT076_00915</name>
</gene>
<dbReference type="SUPFAM" id="SSF46785">
    <property type="entry name" value="Winged helix' DNA-binding domain"/>
    <property type="match status" value="1"/>
</dbReference>
<dbReference type="AlphaFoldDB" id="A0A367Z2M2"/>
<dbReference type="InterPro" id="IPR036390">
    <property type="entry name" value="WH_DNA-bd_sf"/>
</dbReference>
<dbReference type="Gene3D" id="1.10.10.10">
    <property type="entry name" value="Winged helix-like DNA-binding domain superfamily/Winged helix DNA-binding domain"/>
    <property type="match status" value="1"/>
</dbReference>
<organism evidence="1 2">
    <name type="scientific">Desertihabitans brevis</name>
    <dbReference type="NCBI Taxonomy" id="2268447"/>
    <lineage>
        <taxon>Bacteria</taxon>
        <taxon>Bacillati</taxon>
        <taxon>Actinomycetota</taxon>
        <taxon>Actinomycetes</taxon>
        <taxon>Propionibacteriales</taxon>
        <taxon>Propionibacteriaceae</taxon>
        <taxon>Desertihabitans</taxon>
    </lineage>
</organism>
<sequence>MVGRPGTVYPTLHRLEADGLLTCEPRVADGRTRTLC</sequence>